<proteinExistence type="inferred from homology"/>
<evidence type="ECO:0000256" key="1">
    <source>
        <dbReference type="ARBA" id="ARBA00002265"/>
    </source>
</evidence>
<feature type="transmembrane region" description="Helical" evidence="12">
    <location>
        <begin position="273"/>
        <end position="292"/>
    </location>
</feature>
<feature type="transmembrane region" description="Helical" evidence="12">
    <location>
        <begin position="299"/>
        <end position="318"/>
    </location>
</feature>
<dbReference type="GO" id="GO:0055085">
    <property type="term" value="P:transmembrane transport"/>
    <property type="evidence" value="ECO:0007669"/>
    <property type="project" value="InterPro"/>
</dbReference>
<dbReference type="OrthoDB" id="9778062at2"/>
<keyword evidence="9 12" id="KW-1133">Transmembrane helix</keyword>
<feature type="transmembrane region" description="Helical" evidence="12">
    <location>
        <begin position="330"/>
        <end position="350"/>
    </location>
</feature>
<feature type="transmembrane region" description="Helical" evidence="12">
    <location>
        <begin position="97"/>
        <end position="121"/>
    </location>
</feature>
<dbReference type="EMBL" id="CP013650">
    <property type="protein sequence ID" value="ALS97091.1"/>
    <property type="molecule type" value="Genomic_DNA"/>
</dbReference>
<organism evidence="13 14">
    <name type="scientific">Lacimicrobium alkaliphilum</name>
    <dbReference type="NCBI Taxonomy" id="1526571"/>
    <lineage>
        <taxon>Bacteria</taxon>
        <taxon>Pseudomonadati</taxon>
        <taxon>Pseudomonadota</taxon>
        <taxon>Gammaproteobacteria</taxon>
        <taxon>Alteromonadales</taxon>
        <taxon>Alteromonadaceae</taxon>
        <taxon>Lacimicrobium</taxon>
    </lineage>
</organism>
<keyword evidence="8 12" id="KW-0812">Transmembrane</keyword>
<dbReference type="GO" id="GO:0015920">
    <property type="term" value="P:lipopolysaccharide transport"/>
    <property type="evidence" value="ECO:0007669"/>
    <property type="project" value="TreeGrafter"/>
</dbReference>
<keyword evidence="5" id="KW-0813">Transport</keyword>
<keyword evidence="7" id="KW-0997">Cell inner membrane</keyword>
<reference evidence="13 14" key="1">
    <citation type="submission" date="2015-12" db="EMBL/GenBank/DDBJ databases">
        <title>Complete genome of Lacimicrobium alkaliphilum KCTC 32984.</title>
        <authorList>
            <person name="Kim S.-G."/>
            <person name="Lee Y.-J."/>
        </authorList>
    </citation>
    <scope>NUCLEOTIDE SEQUENCE [LARGE SCALE GENOMIC DNA]</scope>
    <source>
        <strain evidence="13 14">YelD216</strain>
    </source>
</reference>
<comment type="function">
    <text evidence="1">Part of the ABC transporter complex LptBFG involved in the translocation of lipopolysaccharide (LPS) from the inner membrane to the outer membrane.</text>
</comment>
<dbReference type="Proteomes" id="UP000068447">
    <property type="component" value="Chromosome"/>
</dbReference>
<evidence type="ECO:0000256" key="6">
    <source>
        <dbReference type="ARBA" id="ARBA00022475"/>
    </source>
</evidence>
<evidence type="ECO:0000313" key="14">
    <source>
        <dbReference type="Proteomes" id="UP000068447"/>
    </source>
</evidence>
<dbReference type="InterPro" id="IPR005495">
    <property type="entry name" value="LptG/LptF_permease"/>
</dbReference>
<evidence type="ECO:0000256" key="7">
    <source>
        <dbReference type="ARBA" id="ARBA00022519"/>
    </source>
</evidence>
<evidence type="ECO:0000256" key="4">
    <source>
        <dbReference type="ARBA" id="ARBA00014213"/>
    </source>
</evidence>
<dbReference type="PANTHER" id="PTHR33529">
    <property type="entry name" value="SLR0882 PROTEIN-RELATED"/>
    <property type="match status" value="1"/>
</dbReference>
<dbReference type="NCBIfam" id="TIGR04407">
    <property type="entry name" value="LptF_YjgP"/>
    <property type="match status" value="1"/>
</dbReference>
<dbReference type="AlphaFoldDB" id="A0A0U2Z2G3"/>
<gene>
    <name evidence="13" type="ORF">AT746_01535</name>
</gene>
<evidence type="ECO:0000313" key="13">
    <source>
        <dbReference type="EMBL" id="ALS97091.1"/>
    </source>
</evidence>
<keyword evidence="10 12" id="KW-0472">Membrane</keyword>
<comment type="subunit">
    <text evidence="11">Component of the lipopolysaccharide transport and assembly complex. The LptBFG transporter is composed of two ATP-binding proteins (LptB) and two transmembrane proteins (LptF and LptG).</text>
</comment>
<dbReference type="KEGG" id="lal:AT746_01535"/>
<keyword evidence="14" id="KW-1185">Reference proteome</keyword>
<name>A0A0U2Z2G3_9ALTE</name>
<protein>
    <recommendedName>
        <fullName evidence="4">Lipopolysaccharide export system permease protein LptF</fullName>
    </recommendedName>
</protein>
<feature type="transmembrane region" description="Helical" evidence="12">
    <location>
        <begin position="12"/>
        <end position="32"/>
    </location>
</feature>
<sequence length="368" mass="41255">MLIFRYLLRETLKSQIAVFLVLMAIFVIQKFVRVLAAATDGDIPAGLVLGFLALNMPVLASLILPLSLFLGIMLAHGRFYVDHEMAVMHACGVSEWYVTRVMLVLAMIIALFSALLTLWLAPLSMEVEYQLEERVSAESGLTSLIPGRFQQTANEKAVIFVHDIGSGDNQLERVFLAQQEQEEERRDFRIIYANFGSVQQEADGAEKLVLSQGLQFEGTKGQASFRKVAFDEYQVQIAERQAEHQSRKLAAYPTPQLLEDPSIEALAEWQWRLAIPLSLPLLVLIAVPLSAVDPRQGRFGRIFPGLLLYLGYFMLLMAGRKALETGGVPAVIGLWWVHGVMLIIGTFLIVRRRPLGVRMRARFRGASR</sequence>
<evidence type="ECO:0000256" key="8">
    <source>
        <dbReference type="ARBA" id="ARBA00022692"/>
    </source>
</evidence>
<evidence type="ECO:0000256" key="12">
    <source>
        <dbReference type="SAM" id="Phobius"/>
    </source>
</evidence>
<dbReference type="GO" id="GO:0043190">
    <property type="term" value="C:ATP-binding cassette (ABC) transporter complex"/>
    <property type="evidence" value="ECO:0007669"/>
    <property type="project" value="InterPro"/>
</dbReference>
<evidence type="ECO:0000256" key="9">
    <source>
        <dbReference type="ARBA" id="ARBA00022989"/>
    </source>
</evidence>
<evidence type="ECO:0000256" key="11">
    <source>
        <dbReference type="ARBA" id="ARBA00026081"/>
    </source>
</evidence>
<keyword evidence="6" id="KW-1003">Cell membrane</keyword>
<evidence type="ECO:0000256" key="5">
    <source>
        <dbReference type="ARBA" id="ARBA00022448"/>
    </source>
</evidence>
<evidence type="ECO:0000256" key="2">
    <source>
        <dbReference type="ARBA" id="ARBA00004429"/>
    </source>
</evidence>
<dbReference type="STRING" id="1526571.AT746_01535"/>
<dbReference type="RefSeq" id="WP_062475490.1">
    <property type="nucleotide sequence ID" value="NZ_CP013650.1"/>
</dbReference>
<dbReference type="Pfam" id="PF03739">
    <property type="entry name" value="LptF_LptG"/>
    <property type="match status" value="1"/>
</dbReference>
<dbReference type="InterPro" id="IPR030922">
    <property type="entry name" value="LptF"/>
</dbReference>
<comment type="subcellular location">
    <subcellularLocation>
        <location evidence="2">Cell inner membrane</location>
        <topology evidence="2">Multi-pass membrane protein</topology>
    </subcellularLocation>
</comment>
<dbReference type="PANTHER" id="PTHR33529:SF7">
    <property type="entry name" value="LIPOPOLYSACCHARIDE EXPORT SYSTEM PERMEASE PROTEIN LPTF"/>
    <property type="match status" value="1"/>
</dbReference>
<evidence type="ECO:0000256" key="10">
    <source>
        <dbReference type="ARBA" id="ARBA00023136"/>
    </source>
</evidence>
<comment type="similarity">
    <text evidence="3">Belongs to the LptF/LptG family.</text>
</comment>
<evidence type="ECO:0000256" key="3">
    <source>
        <dbReference type="ARBA" id="ARBA00007725"/>
    </source>
</evidence>
<feature type="transmembrane region" description="Helical" evidence="12">
    <location>
        <begin position="52"/>
        <end position="76"/>
    </location>
</feature>
<accession>A0A0U2Z2G3</accession>